<keyword evidence="2" id="KW-1185">Reference proteome</keyword>
<sequence length="816" mass="88902">RHEGKYAGSGFVEWGKHYAGSAAGYDVVNQGLGIYTGTPNTIRLGRGDDASSVGGVSNTGYAKTYLAGCILDLISVAHNHKSDPYTFASIKLPPAPDGLDKADGTGRFASLAEAEAAGGSSLSASVIHRQDLIILESFDVNITQSGLPLYPYGDVHYDGTWSGITLADNLVAQGYSALYVGDTVTKGQGFLPDLNNPEHVKFLQNKDNNCYSDNGDVIQRHFRVRVIAGLEGAWRLTEVKTTKSSGYGLRFRTSPSKFVRPQGIKTTPPSWGLEYTDAVYYNKTTALENSPTKDRADDSHYVVQWGSQETSNMVAHNGNCWAIPICLVQRRNKGAYHLTYNVAGSDTLTANVAQGGFNFDNGRKWYNSNTYQPVSLSDCFNVVSGSAEGVSGLGRIGTVSGRPDGKFYDVIYASDVDDLRKSALKKSAHDIHKEYKDRVSAGSTLRGREAQPFTKPLATYTLAYDTNYTNVRFQTALSGGNTRIQYNALSGDEPLSKLAAYDYVFIGGKKYTVIQIDPGNKEVTVLGVVDVSGYTLEGSASGWNVYSGGMPVLITYKVPYFQEEPTWTDIICTPSVFEATFPEGSAGQWIPQLTGPGTQVWNLNRKSIQAADVLNLASSDNGVNWGVSGYSSGSNTMNALKASGEPNIEIPDTYIYLLTYKTKGRFTSFTARDLNLTEKSEVTADTSAFTWNLGQSILGKVQTNVAHPAYGDFPWLQSVPAYGQRALDSSALFTHKHADIGSITGASPAIKYFSYVTNRFGNYHLDIEFNEMVWDGTNYGDEQVFYSIDSLSLRTNINGDAEMFGTATVETEYWSY</sequence>
<reference evidence="1 2" key="1">
    <citation type="submission" date="2024-06" db="EMBL/GenBank/DDBJ databases">
        <authorList>
            <person name="Chen R.Y."/>
        </authorList>
    </citation>
    <scope>NUCLEOTIDE SEQUENCE [LARGE SCALE GENOMIC DNA]</scope>
    <source>
        <strain evidence="1 2">D2</strain>
    </source>
</reference>
<accession>A0ABV1RH36</accession>
<name>A0ABV1RH36_9ALTE</name>
<evidence type="ECO:0000313" key="2">
    <source>
        <dbReference type="Proteomes" id="UP001467690"/>
    </source>
</evidence>
<dbReference type="Proteomes" id="UP001467690">
    <property type="component" value="Unassembled WGS sequence"/>
</dbReference>
<comment type="caution">
    <text evidence="1">The sequence shown here is derived from an EMBL/GenBank/DDBJ whole genome shotgun (WGS) entry which is preliminary data.</text>
</comment>
<dbReference type="EMBL" id="JBELOE010000171">
    <property type="protein sequence ID" value="MER2491962.1"/>
    <property type="molecule type" value="Genomic_DNA"/>
</dbReference>
<dbReference type="RefSeq" id="WP_350401513.1">
    <property type="nucleotide sequence ID" value="NZ_JBELOE010000171.1"/>
</dbReference>
<evidence type="ECO:0000313" key="1">
    <source>
        <dbReference type="EMBL" id="MER2491962.1"/>
    </source>
</evidence>
<proteinExistence type="predicted"/>
<protein>
    <submittedName>
        <fullName evidence="1">Uncharacterized protein</fullName>
    </submittedName>
</protein>
<organism evidence="1 2">
    <name type="scientific">Catenovulum sediminis</name>
    <dbReference type="NCBI Taxonomy" id="1740262"/>
    <lineage>
        <taxon>Bacteria</taxon>
        <taxon>Pseudomonadati</taxon>
        <taxon>Pseudomonadota</taxon>
        <taxon>Gammaproteobacteria</taxon>
        <taxon>Alteromonadales</taxon>
        <taxon>Alteromonadaceae</taxon>
        <taxon>Catenovulum</taxon>
    </lineage>
</organism>
<gene>
    <name evidence="1" type="ORF">ABS311_08700</name>
</gene>
<feature type="non-terminal residue" evidence="1">
    <location>
        <position position="1"/>
    </location>
</feature>